<evidence type="ECO:0000256" key="1">
    <source>
        <dbReference type="HAMAP-Rule" id="MF_00797"/>
    </source>
</evidence>
<feature type="domain" description="GapR-like DNA-binding" evidence="4">
    <location>
        <begin position="8"/>
        <end position="79"/>
    </location>
</feature>
<keyword evidence="6" id="KW-1185">Reference proteome</keyword>
<dbReference type="EMBL" id="BSNF01000006">
    <property type="protein sequence ID" value="GLQ06504.1"/>
    <property type="molecule type" value="Genomic_DNA"/>
</dbReference>
<evidence type="ECO:0000259" key="4">
    <source>
        <dbReference type="Pfam" id="PF10073"/>
    </source>
</evidence>
<dbReference type="RefSeq" id="WP_169560615.1">
    <property type="nucleotide sequence ID" value="NZ_BSNF01000006.1"/>
</dbReference>
<dbReference type="Pfam" id="PF10073">
    <property type="entry name" value="GapR_DNA-bd"/>
    <property type="match status" value="1"/>
</dbReference>
<dbReference type="InterPro" id="IPR018753">
    <property type="entry name" value="GapR-like"/>
</dbReference>
<organism evidence="5 6">
    <name type="scientific">Sneathiella chinensis</name>
    <dbReference type="NCBI Taxonomy" id="349750"/>
    <lineage>
        <taxon>Bacteria</taxon>
        <taxon>Pseudomonadati</taxon>
        <taxon>Pseudomonadota</taxon>
        <taxon>Alphaproteobacteria</taxon>
        <taxon>Sneathiellales</taxon>
        <taxon>Sneathiellaceae</taxon>
        <taxon>Sneathiella</taxon>
    </lineage>
</organism>
<dbReference type="HAMAP" id="MF_00797">
    <property type="entry name" value="UPF0335"/>
    <property type="match status" value="1"/>
</dbReference>
<comment type="similarity">
    <text evidence="1">Belongs to the UPF0335 family.</text>
</comment>
<protein>
    <recommendedName>
        <fullName evidence="1">UPF0335 protein GCM10007924_17250</fullName>
    </recommendedName>
</protein>
<evidence type="ECO:0000313" key="5">
    <source>
        <dbReference type="EMBL" id="GLQ06504.1"/>
    </source>
</evidence>
<name>A0ABQ5U5F6_9PROT</name>
<reference evidence="5" key="2">
    <citation type="submission" date="2023-01" db="EMBL/GenBank/DDBJ databases">
        <title>Draft genome sequence of Sneathiella chinensis strain NBRC 103408.</title>
        <authorList>
            <person name="Sun Q."/>
            <person name="Mori K."/>
        </authorList>
    </citation>
    <scope>NUCLEOTIDE SEQUENCE</scope>
    <source>
        <strain evidence="5">NBRC 103408</strain>
    </source>
</reference>
<reference evidence="5" key="1">
    <citation type="journal article" date="2014" name="Int. J. Syst. Evol. Microbiol.">
        <title>Complete genome of a new Firmicutes species belonging to the dominant human colonic microbiota ('Ruminococcus bicirculans') reveals two chromosomes and a selective capacity to utilize plant glucans.</title>
        <authorList>
            <consortium name="NISC Comparative Sequencing Program"/>
            <person name="Wegmann U."/>
            <person name="Louis P."/>
            <person name="Goesmann A."/>
            <person name="Henrissat B."/>
            <person name="Duncan S.H."/>
            <person name="Flint H.J."/>
        </authorList>
    </citation>
    <scope>NUCLEOTIDE SEQUENCE</scope>
    <source>
        <strain evidence="5">NBRC 103408</strain>
    </source>
</reference>
<gene>
    <name evidence="5" type="ORF">GCM10007924_17250</name>
</gene>
<accession>A0ABQ5U5F6</accession>
<dbReference type="NCBIfam" id="NF010247">
    <property type="entry name" value="PRK13694.1"/>
    <property type="match status" value="1"/>
</dbReference>
<dbReference type="Proteomes" id="UP001161409">
    <property type="component" value="Unassembled WGS sequence"/>
</dbReference>
<proteinExistence type="inferred from homology"/>
<evidence type="ECO:0000256" key="3">
    <source>
        <dbReference type="SAM" id="MobiDB-lite"/>
    </source>
</evidence>
<sequence>MADVGGVAADHLRSYIERIERLEEEKKGIADDIKEIFAEAKGTGFDVKAMRAILRFRKMDKAEYQEQEYMIDLYKHALGMLEMPGNPNDADQDDMPPEGDAF</sequence>
<feature type="coiled-coil region" evidence="2">
    <location>
        <begin position="12"/>
        <end position="39"/>
    </location>
</feature>
<evidence type="ECO:0000313" key="6">
    <source>
        <dbReference type="Proteomes" id="UP001161409"/>
    </source>
</evidence>
<feature type="compositionally biased region" description="Acidic residues" evidence="3">
    <location>
        <begin position="90"/>
        <end position="102"/>
    </location>
</feature>
<evidence type="ECO:0000256" key="2">
    <source>
        <dbReference type="SAM" id="Coils"/>
    </source>
</evidence>
<dbReference type="InterPro" id="IPR046367">
    <property type="entry name" value="GapR-like_DNA-bd"/>
</dbReference>
<keyword evidence="2" id="KW-0175">Coiled coil</keyword>
<feature type="region of interest" description="Disordered" evidence="3">
    <location>
        <begin position="83"/>
        <end position="102"/>
    </location>
</feature>
<comment type="caution">
    <text evidence="5">The sequence shown here is derived from an EMBL/GenBank/DDBJ whole genome shotgun (WGS) entry which is preliminary data.</text>
</comment>